<proteinExistence type="predicted"/>
<protein>
    <submittedName>
        <fullName evidence="1">Uncharacterized protein</fullName>
    </submittedName>
</protein>
<accession>A0A1Q5SPP2</accession>
<evidence type="ECO:0000313" key="1">
    <source>
        <dbReference type="EMBL" id="OKO89942.1"/>
    </source>
</evidence>
<gene>
    <name evidence="1" type="ORF">BRO54_3187</name>
</gene>
<dbReference type="Proteomes" id="UP000186030">
    <property type="component" value="Unassembled WGS sequence"/>
</dbReference>
<sequence>MLIFLAPLSIFSFSFIIMETGGKEKQNDCRTSYWIHPFAETKE</sequence>
<evidence type="ECO:0000313" key="2">
    <source>
        <dbReference type="Proteomes" id="UP000186030"/>
    </source>
</evidence>
<dbReference type="AlphaFoldDB" id="A0A1Q5SPP2"/>
<dbReference type="EMBL" id="MQMG01000051">
    <property type="protein sequence ID" value="OKO89942.1"/>
    <property type="molecule type" value="Genomic_DNA"/>
</dbReference>
<reference evidence="1 2" key="1">
    <citation type="submission" date="2016-11" db="EMBL/GenBank/DDBJ databases">
        <authorList>
            <person name="Kadnikov V."/>
            <person name="Nazina T."/>
        </authorList>
    </citation>
    <scope>NUCLEOTIDE SEQUENCE [LARGE SCALE GENOMIC DNA]</scope>
    <source>
        <strain evidence="1 2">1017</strain>
    </source>
</reference>
<comment type="caution">
    <text evidence="1">The sequence shown here is derived from an EMBL/GenBank/DDBJ whole genome shotgun (WGS) entry which is preliminary data.</text>
</comment>
<name>A0A1Q5SPP2_9BACL</name>
<organism evidence="1 2">
    <name type="scientific">Geobacillus proteiniphilus</name>
    <dbReference type="NCBI Taxonomy" id="860353"/>
    <lineage>
        <taxon>Bacteria</taxon>
        <taxon>Bacillati</taxon>
        <taxon>Bacillota</taxon>
        <taxon>Bacilli</taxon>
        <taxon>Bacillales</taxon>
        <taxon>Anoxybacillaceae</taxon>
        <taxon>Geobacillus</taxon>
    </lineage>
</organism>
<reference evidence="2" key="2">
    <citation type="submission" date="2017-01" db="EMBL/GenBank/DDBJ databases">
        <title>Genome sequencing and annotation of Geobacillus sp. 1017, a Hydrocarbon-Oxidizing Thermophilic Bacterium Isolated from a Heavy Oil Reservoir (China).</title>
        <authorList>
            <person name="Kadnikov V.V."/>
            <person name="Mardanov A.V."/>
            <person name="Poltaraus A.B."/>
            <person name="Sokolova D.S."/>
            <person name="Semenova E.M."/>
            <person name="Ravin N.V."/>
            <person name="Tourova T.P."/>
            <person name="Nazina T.N."/>
        </authorList>
    </citation>
    <scope>NUCLEOTIDE SEQUENCE [LARGE SCALE GENOMIC DNA]</scope>
    <source>
        <strain evidence="2">1017</strain>
    </source>
</reference>